<dbReference type="OrthoDB" id="190958at2759"/>
<accession>A0A183IE68</accession>
<evidence type="ECO:0000256" key="6">
    <source>
        <dbReference type="ARBA" id="ARBA00023242"/>
    </source>
</evidence>
<reference evidence="9 10" key="2">
    <citation type="submission" date="2018-11" db="EMBL/GenBank/DDBJ databases">
        <authorList>
            <consortium name="Pathogen Informatics"/>
        </authorList>
    </citation>
    <scope>NUCLEOTIDE SEQUENCE [LARGE SCALE GENOMIC DNA]</scope>
</reference>
<evidence type="ECO:0000256" key="7">
    <source>
        <dbReference type="RuleBase" id="RU367025"/>
    </source>
</evidence>
<reference evidence="11" key="1">
    <citation type="submission" date="2016-06" db="UniProtKB">
        <authorList>
            <consortium name="WormBaseParasite"/>
        </authorList>
    </citation>
    <scope>IDENTIFICATION</scope>
</reference>
<evidence type="ECO:0000256" key="3">
    <source>
        <dbReference type="ARBA" id="ARBA00022664"/>
    </source>
</evidence>
<dbReference type="WBParaSite" id="SBAD_0000200201-mRNA-1">
    <property type="protein sequence ID" value="SBAD_0000200201-mRNA-1"/>
    <property type="gene ID" value="SBAD_0000200201"/>
</dbReference>
<keyword evidence="6 7" id="KW-0539">Nucleus</keyword>
<dbReference type="Proteomes" id="UP000270296">
    <property type="component" value="Unassembled WGS sequence"/>
</dbReference>
<evidence type="ECO:0000256" key="2">
    <source>
        <dbReference type="ARBA" id="ARBA00006164"/>
    </source>
</evidence>
<comment type="function">
    <text evidence="7">Required for pre-mRNA splicing.</text>
</comment>
<dbReference type="GO" id="GO:0000398">
    <property type="term" value="P:mRNA splicing, via spliceosome"/>
    <property type="evidence" value="ECO:0007669"/>
    <property type="project" value="UniProtKB-UniRule"/>
</dbReference>
<dbReference type="Pfam" id="PF03371">
    <property type="entry name" value="PRP38"/>
    <property type="match status" value="1"/>
</dbReference>
<dbReference type="PANTHER" id="PTHR23142">
    <property type="entry name" value="PRE-MRNA-SPLICING FACTOR 38A-RELATED"/>
    <property type="match status" value="1"/>
</dbReference>
<proteinExistence type="inferred from homology"/>
<evidence type="ECO:0000256" key="4">
    <source>
        <dbReference type="ARBA" id="ARBA00022728"/>
    </source>
</evidence>
<evidence type="ECO:0000256" key="8">
    <source>
        <dbReference type="SAM" id="MobiDB-lite"/>
    </source>
</evidence>
<name>A0A183IE68_9BILA</name>
<gene>
    <name evidence="9" type="ORF">SBAD_LOCUS1912</name>
</gene>
<dbReference type="GO" id="GO:0005681">
    <property type="term" value="C:spliceosomal complex"/>
    <property type="evidence" value="ECO:0007669"/>
    <property type="project" value="UniProtKB-KW"/>
</dbReference>
<evidence type="ECO:0000256" key="5">
    <source>
        <dbReference type="ARBA" id="ARBA00023187"/>
    </source>
</evidence>
<protein>
    <recommendedName>
        <fullName evidence="7">Pre-mRNA-splicing factor 38</fullName>
    </recommendedName>
</protein>
<keyword evidence="10" id="KW-1185">Reference proteome</keyword>
<keyword evidence="4 7" id="KW-0747">Spliceosome</keyword>
<dbReference type="EMBL" id="UZAM01007002">
    <property type="protein sequence ID" value="VDO95880.1"/>
    <property type="molecule type" value="Genomic_DNA"/>
</dbReference>
<dbReference type="AlphaFoldDB" id="A0A183IE68"/>
<evidence type="ECO:0000313" key="11">
    <source>
        <dbReference type="WBParaSite" id="SBAD_0000200201-mRNA-1"/>
    </source>
</evidence>
<evidence type="ECO:0000313" key="9">
    <source>
        <dbReference type="EMBL" id="VDO95880.1"/>
    </source>
</evidence>
<sequence length="216" mass="26004">MELRFVGGVYGGNTKPTPFLCLVLKMLQIQPDKDIVIEFIRQEDSKYIRALGALYMRLTASYVEVYKYLEPLFNDYRKLRWMNKNGTFEIVHMDELIDKLLRDESICDIQLPRLQVRPYFLFFVVYRFLKRMNLTFRRRSHSPSYGKDKDHERDRRRRSKSRERRKSPGSFPALFTMLWWSCNYLQTPIHLIFIAHRRFKIARPAASAFFQMLSVL</sequence>
<evidence type="ECO:0000313" key="10">
    <source>
        <dbReference type="Proteomes" id="UP000270296"/>
    </source>
</evidence>
<feature type="compositionally biased region" description="Basic residues" evidence="8">
    <location>
        <begin position="154"/>
        <end position="167"/>
    </location>
</feature>
<organism evidence="11">
    <name type="scientific">Soboliphyme baturini</name>
    <dbReference type="NCBI Taxonomy" id="241478"/>
    <lineage>
        <taxon>Eukaryota</taxon>
        <taxon>Metazoa</taxon>
        <taxon>Ecdysozoa</taxon>
        <taxon>Nematoda</taxon>
        <taxon>Enoplea</taxon>
        <taxon>Dorylaimia</taxon>
        <taxon>Dioctophymatida</taxon>
        <taxon>Dioctophymatoidea</taxon>
        <taxon>Soboliphymatidae</taxon>
        <taxon>Soboliphyme</taxon>
    </lineage>
</organism>
<comment type="subcellular location">
    <subcellularLocation>
        <location evidence="1 7">Nucleus</location>
    </subcellularLocation>
</comment>
<feature type="region of interest" description="Disordered" evidence="8">
    <location>
        <begin position="139"/>
        <end position="168"/>
    </location>
</feature>
<keyword evidence="3 7" id="KW-0507">mRNA processing</keyword>
<dbReference type="InterPro" id="IPR005037">
    <property type="entry name" value="PRP38"/>
</dbReference>
<comment type="similarity">
    <text evidence="2 7">Belongs to the PRP38 family.</text>
</comment>
<keyword evidence="5 7" id="KW-0508">mRNA splicing</keyword>
<evidence type="ECO:0000256" key="1">
    <source>
        <dbReference type="ARBA" id="ARBA00004123"/>
    </source>
</evidence>